<dbReference type="GO" id="GO:0003941">
    <property type="term" value="F:L-serine ammonia-lyase activity"/>
    <property type="evidence" value="ECO:0007669"/>
    <property type="project" value="TreeGrafter"/>
</dbReference>
<dbReference type="OrthoDB" id="9811476at2"/>
<keyword evidence="8" id="KW-0021">Allosteric enzyme</keyword>
<evidence type="ECO:0000256" key="1">
    <source>
        <dbReference type="ARBA" id="ARBA00001274"/>
    </source>
</evidence>
<evidence type="ECO:0000256" key="7">
    <source>
        <dbReference type="ARBA" id="ARBA00022248"/>
    </source>
</evidence>
<comment type="cofactor">
    <cofactor evidence="2 13">
        <name>pyridoxal 5'-phosphate</name>
        <dbReference type="ChEBI" id="CHEBI:597326"/>
    </cofactor>
</comment>
<evidence type="ECO:0000256" key="6">
    <source>
        <dbReference type="ARBA" id="ARBA00012096"/>
    </source>
</evidence>
<comment type="pathway">
    <text evidence="3 13">Amino-acid degradation; L-threonine degradation via propanoate pathway; propanoate from L-threonine: step 1/4.</text>
</comment>
<evidence type="ECO:0000256" key="12">
    <source>
        <dbReference type="ARBA" id="ARBA00031427"/>
    </source>
</evidence>
<evidence type="ECO:0000256" key="10">
    <source>
        <dbReference type="ARBA" id="ARBA00023239"/>
    </source>
</evidence>
<dbReference type="CDD" id="cd01562">
    <property type="entry name" value="Thr-dehyd"/>
    <property type="match status" value="1"/>
</dbReference>
<evidence type="ECO:0000256" key="8">
    <source>
        <dbReference type="ARBA" id="ARBA00022533"/>
    </source>
</evidence>
<keyword evidence="16" id="KW-1185">Reference proteome</keyword>
<dbReference type="GO" id="GO:0006565">
    <property type="term" value="P:L-serine catabolic process"/>
    <property type="evidence" value="ECO:0007669"/>
    <property type="project" value="TreeGrafter"/>
</dbReference>
<dbReference type="Pfam" id="PF00291">
    <property type="entry name" value="PALP"/>
    <property type="match status" value="1"/>
</dbReference>
<evidence type="ECO:0000259" key="14">
    <source>
        <dbReference type="Pfam" id="PF00291"/>
    </source>
</evidence>
<evidence type="ECO:0000256" key="3">
    <source>
        <dbReference type="ARBA" id="ARBA00004958"/>
    </source>
</evidence>
<gene>
    <name evidence="15" type="ORF">EV210_12013</name>
</gene>
<dbReference type="FunFam" id="3.40.50.1100:FF:000007">
    <property type="entry name" value="L-threonine dehydratase catabolic TdcB"/>
    <property type="match status" value="1"/>
</dbReference>
<evidence type="ECO:0000313" key="15">
    <source>
        <dbReference type="EMBL" id="TCL32694.1"/>
    </source>
</evidence>
<dbReference type="EC" id="4.3.1.19" evidence="6 13"/>
<comment type="similarity">
    <text evidence="4 13">Belongs to the serine/threonine dehydratase family.</text>
</comment>
<evidence type="ECO:0000256" key="5">
    <source>
        <dbReference type="ARBA" id="ARBA00011447"/>
    </source>
</evidence>
<evidence type="ECO:0000256" key="11">
    <source>
        <dbReference type="ARBA" id="ARBA00025527"/>
    </source>
</evidence>
<evidence type="ECO:0000256" key="2">
    <source>
        <dbReference type="ARBA" id="ARBA00001933"/>
    </source>
</evidence>
<evidence type="ECO:0000256" key="4">
    <source>
        <dbReference type="ARBA" id="ARBA00010869"/>
    </source>
</evidence>
<name>A0A4R1PS31_9FIRM</name>
<evidence type="ECO:0000313" key="16">
    <source>
        <dbReference type="Proteomes" id="UP000295063"/>
    </source>
</evidence>
<dbReference type="PANTHER" id="PTHR48078:SF6">
    <property type="entry name" value="L-THREONINE DEHYDRATASE CATABOLIC TDCB"/>
    <property type="match status" value="1"/>
</dbReference>
<comment type="function">
    <text evidence="11 13">Catalyzes the anaerobic formation of alpha-ketobutyrate and ammonia from threonine in a two-step reaction. The first step involved a dehydration of threonine and a production of enamine intermediates (aminocrotonate), which tautomerizes to its imine form (iminobutyrate). Both intermediates are unstable and short-lived. The second step is the nonenzymatic hydrolysis of the enamine/imine intermediates to form 2-ketobutyrate and free ammonia. In the low water environment of the cell, the second step is accelerated by RidA.</text>
</comment>
<comment type="caution">
    <text evidence="15">The sequence shown here is derived from an EMBL/GenBank/DDBJ whole genome shotgun (WGS) entry which is preliminary data.</text>
</comment>
<feature type="domain" description="Tryptophan synthase beta chain-like PALP" evidence="14">
    <location>
        <begin position="22"/>
        <end position="310"/>
    </location>
</feature>
<dbReference type="InterPro" id="IPR001926">
    <property type="entry name" value="TrpB-like_PALP"/>
</dbReference>
<dbReference type="RefSeq" id="WP_132083282.1">
    <property type="nucleotide sequence ID" value="NZ_DAMAKO010000025.1"/>
</dbReference>
<dbReference type="NCBIfam" id="TIGR01127">
    <property type="entry name" value="ilvA_1Cterm"/>
    <property type="match status" value="1"/>
</dbReference>
<comment type="subunit">
    <text evidence="5 13">In the native structure, TdcB is in a dimeric form, whereas in the TdcB-AMP complex, it exists in a tetrameric form (dimer of dimers).</text>
</comment>
<dbReference type="GO" id="GO:0009097">
    <property type="term" value="P:isoleucine biosynthetic process"/>
    <property type="evidence" value="ECO:0007669"/>
    <property type="project" value="TreeGrafter"/>
</dbReference>
<keyword evidence="13" id="KW-0547">Nucleotide-binding</keyword>
<keyword evidence="9 13" id="KW-0663">Pyridoxal phosphate</keyword>
<dbReference type="PROSITE" id="PS00165">
    <property type="entry name" value="DEHYDRATASE_SER_THR"/>
    <property type="match status" value="1"/>
</dbReference>
<dbReference type="SUPFAM" id="SSF53686">
    <property type="entry name" value="Tryptophan synthase beta subunit-like PLP-dependent enzymes"/>
    <property type="match status" value="1"/>
</dbReference>
<dbReference type="UniPathway" id="UPA00052">
    <property type="reaction ID" value="UER00507"/>
</dbReference>
<dbReference type="InterPro" id="IPR036052">
    <property type="entry name" value="TrpB-like_PALP_sf"/>
</dbReference>
<dbReference type="InterPro" id="IPR000634">
    <property type="entry name" value="Ser/Thr_deHydtase_PyrdxlP-BS"/>
</dbReference>
<dbReference type="Gene3D" id="3.40.50.1100">
    <property type="match status" value="2"/>
</dbReference>
<dbReference type="PANTHER" id="PTHR48078">
    <property type="entry name" value="THREONINE DEHYDRATASE, MITOCHONDRIAL-RELATED"/>
    <property type="match status" value="1"/>
</dbReference>
<dbReference type="EMBL" id="SLUI01000020">
    <property type="protein sequence ID" value="TCL32694.1"/>
    <property type="molecule type" value="Genomic_DNA"/>
</dbReference>
<proteinExistence type="inferred from homology"/>
<evidence type="ECO:0000256" key="13">
    <source>
        <dbReference type="RuleBase" id="RU363083"/>
    </source>
</evidence>
<protein>
    <recommendedName>
        <fullName evidence="7 13">L-threonine dehydratase catabolic TdcB</fullName>
        <ecNumber evidence="6 13">4.3.1.19</ecNumber>
    </recommendedName>
    <alternativeName>
        <fullName evidence="12 13">Threonine deaminase</fullName>
    </alternativeName>
</protein>
<dbReference type="GO" id="GO:0030170">
    <property type="term" value="F:pyridoxal phosphate binding"/>
    <property type="evidence" value="ECO:0007669"/>
    <property type="project" value="InterPro"/>
</dbReference>
<comment type="catalytic activity">
    <reaction evidence="1 13">
        <text>L-threonine = 2-oxobutanoate + NH4(+)</text>
        <dbReference type="Rhea" id="RHEA:22108"/>
        <dbReference type="ChEBI" id="CHEBI:16763"/>
        <dbReference type="ChEBI" id="CHEBI:28938"/>
        <dbReference type="ChEBI" id="CHEBI:57926"/>
        <dbReference type="EC" id="4.3.1.19"/>
    </reaction>
</comment>
<dbReference type="InterPro" id="IPR050147">
    <property type="entry name" value="Ser/Thr_Dehydratase"/>
</dbReference>
<dbReference type="Proteomes" id="UP000295063">
    <property type="component" value="Unassembled WGS sequence"/>
</dbReference>
<reference evidence="15 16" key="1">
    <citation type="submission" date="2019-03" db="EMBL/GenBank/DDBJ databases">
        <title>Genomic Encyclopedia of Type Strains, Phase IV (KMG-IV): sequencing the most valuable type-strain genomes for metagenomic binning, comparative biology and taxonomic classification.</title>
        <authorList>
            <person name="Goeker M."/>
        </authorList>
    </citation>
    <scope>NUCLEOTIDE SEQUENCE [LARGE SCALE GENOMIC DNA]</scope>
    <source>
        <strain evidence="15 16">DSM 15969</strain>
    </source>
</reference>
<sequence>MMNTLSYELTLAQIKEALLRIRPYVHKTPLQSCRTLSEIAGRNVYLKLENMQKTGSFKLRGAANMIYGLHLQDAERGIICASAGNHAQGVAWAAKARNIPAVVVMPSHAPAAKVKATEAYGAKVFLHGASYDDAYAFARQLQQEENMKFIHAFDDEAVMAGQGTIALEIMAKLFDVDAIVVPVGGGGLLAGIAVAVKEHNPKVKVIGVQAAGAAAMAQSFKQGNITGLSEVQTIADGIAVKHPGELTFHYIRQYVDDIVTVTDEEIQEGMLFLLERGKLTAEGAGAVGVAALLAQKLQMNAKNLAVVVSGGNVDPLLLSRVITGKHRQTTSA</sequence>
<evidence type="ECO:0000256" key="9">
    <source>
        <dbReference type="ARBA" id="ARBA00022898"/>
    </source>
</evidence>
<dbReference type="InterPro" id="IPR005789">
    <property type="entry name" value="Thr_deHydtase_catblc"/>
</dbReference>
<dbReference type="GO" id="GO:0000166">
    <property type="term" value="F:nucleotide binding"/>
    <property type="evidence" value="ECO:0007669"/>
    <property type="project" value="UniProtKB-KW"/>
</dbReference>
<keyword evidence="10 13" id="KW-0456">Lyase</keyword>
<dbReference type="AlphaFoldDB" id="A0A4R1PS31"/>
<accession>A0A4R1PS31</accession>
<dbReference type="GO" id="GO:0004794">
    <property type="term" value="F:threonine deaminase activity"/>
    <property type="evidence" value="ECO:0007669"/>
    <property type="project" value="UniProtKB-EC"/>
</dbReference>
<dbReference type="GO" id="GO:0070689">
    <property type="term" value="P:L-threonine catabolic process to propionate"/>
    <property type="evidence" value="ECO:0007669"/>
    <property type="project" value="UniProtKB-UniPathway"/>
</dbReference>
<organism evidence="15 16">
    <name type="scientific">Anaerospora hongkongensis</name>
    <dbReference type="NCBI Taxonomy" id="244830"/>
    <lineage>
        <taxon>Bacteria</taxon>
        <taxon>Bacillati</taxon>
        <taxon>Bacillota</taxon>
        <taxon>Negativicutes</taxon>
        <taxon>Selenomonadales</taxon>
        <taxon>Sporomusaceae</taxon>
        <taxon>Anaerospora</taxon>
    </lineage>
</organism>